<reference evidence="1" key="1">
    <citation type="submission" date="2021-06" db="EMBL/GenBank/DDBJ databases">
        <authorList>
            <person name="Kallberg Y."/>
            <person name="Tangrot J."/>
            <person name="Rosling A."/>
        </authorList>
    </citation>
    <scope>NUCLEOTIDE SEQUENCE</scope>
    <source>
        <strain evidence="1">IL203A</strain>
    </source>
</reference>
<dbReference type="EMBL" id="CAJVPU010019825">
    <property type="protein sequence ID" value="CAG8673710.1"/>
    <property type="molecule type" value="Genomic_DNA"/>
</dbReference>
<evidence type="ECO:0000313" key="1">
    <source>
        <dbReference type="EMBL" id="CAG8673710.1"/>
    </source>
</evidence>
<protein>
    <submittedName>
        <fullName evidence="1">2500_t:CDS:1</fullName>
    </submittedName>
</protein>
<name>A0ACA9NSR2_9GLOM</name>
<sequence>MKDEIHKELTNYFSIILEELLLKKSQEINVIDDIINHQSQTGYMKKCSFCQISDINNKKWVCPKCHNKLPTISKINQQVNESSNIKNTNKKSLVTYSNRFKELDMQESVPEVLEHVEEISGIKYNRPQSVERETLRILVISR</sequence>
<feature type="non-terminal residue" evidence="1">
    <location>
        <position position="142"/>
    </location>
</feature>
<gene>
    <name evidence="1" type="ORF">DHETER_LOCUS10300</name>
</gene>
<comment type="caution">
    <text evidence="1">The sequence shown here is derived from an EMBL/GenBank/DDBJ whole genome shotgun (WGS) entry which is preliminary data.</text>
</comment>
<dbReference type="Proteomes" id="UP000789702">
    <property type="component" value="Unassembled WGS sequence"/>
</dbReference>
<evidence type="ECO:0000313" key="2">
    <source>
        <dbReference type="Proteomes" id="UP000789702"/>
    </source>
</evidence>
<proteinExistence type="predicted"/>
<organism evidence="1 2">
    <name type="scientific">Dentiscutata heterogama</name>
    <dbReference type="NCBI Taxonomy" id="1316150"/>
    <lineage>
        <taxon>Eukaryota</taxon>
        <taxon>Fungi</taxon>
        <taxon>Fungi incertae sedis</taxon>
        <taxon>Mucoromycota</taxon>
        <taxon>Glomeromycotina</taxon>
        <taxon>Glomeromycetes</taxon>
        <taxon>Diversisporales</taxon>
        <taxon>Gigasporaceae</taxon>
        <taxon>Dentiscutata</taxon>
    </lineage>
</organism>
<keyword evidence="2" id="KW-1185">Reference proteome</keyword>
<accession>A0ACA9NSR2</accession>